<accession>A0A563VV96</accession>
<proteinExistence type="predicted"/>
<reference evidence="2 3" key="1">
    <citation type="submission" date="2019-01" db="EMBL/GenBank/DDBJ databases">
        <authorList>
            <person name="Brito A."/>
        </authorList>
    </citation>
    <scope>NUCLEOTIDE SEQUENCE [LARGE SCALE GENOMIC DNA]</scope>
    <source>
        <strain evidence="2">1</strain>
    </source>
</reference>
<dbReference type="EMBL" id="CAACVJ010000257">
    <property type="protein sequence ID" value="VEP15369.1"/>
    <property type="molecule type" value="Genomic_DNA"/>
</dbReference>
<keyword evidence="3" id="KW-1185">Reference proteome</keyword>
<feature type="coiled-coil region" evidence="1">
    <location>
        <begin position="486"/>
        <end position="513"/>
    </location>
</feature>
<dbReference type="AlphaFoldDB" id="A0A563VV96"/>
<evidence type="ECO:0000256" key="1">
    <source>
        <dbReference type="SAM" id="Coils"/>
    </source>
</evidence>
<keyword evidence="1" id="KW-0175">Coiled coil</keyword>
<dbReference type="Proteomes" id="UP000320055">
    <property type="component" value="Unassembled WGS sequence"/>
</dbReference>
<name>A0A563VV96_9CYAN</name>
<dbReference type="OrthoDB" id="580936at2"/>
<evidence type="ECO:0000313" key="3">
    <source>
        <dbReference type="Proteomes" id="UP000320055"/>
    </source>
</evidence>
<dbReference type="RefSeq" id="WP_144865443.1">
    <property type="nucleotide sequence ID" value="NZ_LR213793.1"/>
</dbReference>
<sequence length="523" mass="60939">MGLVDNNFINQLTQAIKYLSQKIEKHEPYIELINELKLIQEKIANYQIKVTIVCEQPKIIDIVKKNSLESKPKNYSVTNITISASINKILQNCDLLLLVLDSTKSITSQEDRLIKKAIASEISLGIIVKQNTLKQNNDFNLAKKYQTKLNVLNVLDNNNIVERYHSFFAPLLNQSISCKLLEFKQDTIQTINHYFETNKKITWQQIQQSKDLYLSGKNPDQIQQIINQLFHRCNRLAQNHLRVFKQNNHQNKLNLVNPFFSDSLMYRVQNAIQDAEVISQQGKQKTYLCLLLKHNNNTQAIHTYVMEICQQSLETWLDSEWHNINSQYNDGGLNRLQQQLQLEIQPLANLSPEATISQPQIKPQLQSENYICLSALENNSKIDFDYHYAQSTWFRLLVAVSIGTIIYLLTERLFGFILLLVQIINLITGQDTKSIRLRQQTKELKRIVDAKYQFLVRFLTDNLVQEIAIALDDINQDYQDQITNIIQSATQKLHEIKQDINTDREKVDELKKSHQKIQKIFKQ</sequence>
<gene>
    <name evidence="2" type="ORF">H1P_330018</name>
</gene>
<evidence type="ECO:0000313" key="2">
    <source>
        <dbReference type="EMBL" id="VEP15369.1"/>
    </source>
</evidence>
<protein>
    <submittedName>
        <fullName evidence="2">Putative FHA domain containing protein</fullName>
    </submittedName>
</protein>
<organism evidence="2 3">
    <name type="scientific">Hyella patelloides LEGE 07179</name>
    <dbReference type="NCBI Taxonomy" id="945734"/>
    <lineage>
        <taxon>Bacteria</taxon>
        <taxon>Bacillati</taxon>
        <taxon>Cyanobacteriota</taxon>
        <taxon>Cyanophyceae</taxon>
        <taxon>Pleurocapsales</taxon>
        <taxon>Hyellaceae</taxon>
        <taxon>Hyella</taxon>
    </lineage>
</organism>